<organism evidence="1 2">
    <name type="scientific">Pseudozyma hubeiensis (strain SY62)</name>
    <name type="common">Yeast</name>
    <dbReference type="NCBI Taxonomy" id="1305764"/>
    <lineage>
        <taxon>Eukaryota</taxon>
        <taxon>Fungi</taxon>
        <taxon>Dikarya</taxon>
        <taxon>Basidiomycota</taxon>
        <taxon>Ustilaginomycotina</taxon>
        <taxon>Ustilaginomycetes</taxon>
        <taxon>Ustilaginales</taxon>
        <taxon>Ustilaginaceae</taxon>
        <taxon>Pseudozyma</taxon>
    </lineage>
</organism>
<dbReference type="RefSeq" id="XP_012190190.1">
    <property type="nucleotide sequence ID" value="XM_012334800.1"/>
</dbReference>
<evidence type="ECO:0000313" key="1">
    <source>
        <dbReference type="EMBL" id="GAC96603.1"/>
    </source>
</evidence>
<gene>
    <name evidence="1" type="ORF">PHSY_004186</name>
</gene>
<accession>R9P589</accession>
<proteinExistence type="predicted"/>
<dbReference type="HOGENOM" id="CLU_1611507_0_0_1"/>
<reference evidence="2" key="1">
    <citation type="journal article" date="2013" name="Genome Announc.">
        <title>Draft genome sequence of the basidiomycetous yeast-like fungus Pseudozyma hubeiensis SY62, which produces an abundant amount of the biosurfactant mannosylerythritol lipids.</title>
        <authorList>
            <person name="Konishi M."/>
            <person name="Hatada Y."/>
            <person name="Horiuchi J."/>
        </authorList>
    </citation>
    <scope>NUCLEOTIDE SEQUENCE [LARGE SCALE GENOMIC DNA]</scope>
    <source>
        <strain evidence="2">SY62</strain>
    </source>
</reference>
<dbReference type="AlphaFoldDB" id="R9P589"/>
<evidence type="ECO:0000313" key="2">
    <source>
        <dbReference type="Proteomes" id="UP000014071"/>
    </source>
</evidence>
<protein>
    <submittedName>
        <fullName evidence="1">Uncharacterized protein</fullName>
    </submittedName>
</protein>
<dbReference type="GeneID" id="24109469"/>
<keyword evidence="2" id="KW-1185">Reference proteome</keyword>
<dbReference type="EMBL" id="DF238805">
    <property type="protein sequence ID" value="GAC96603.1"/>
    <property type="molecule type" value="Genomic_DNA"/>
</dbReference>
<dbReference type="Proteomes" id="UP000014071">
    <property type="component" value="Unassembled WGS sequence"/>
</dbReference>
<name>R9P589_PSEHS</name>
<sequence length="165" mass="18072">MWSLEMGLGGEREEVYIVSSKGPVSSKRGGDKRRGKARRKRKLLTVIMFSGLLFGGVRKVSACSGYSLTRPLRRNCAILGQQSAAAVRKSDFLGDDFAKFGSDTRLSICDECIFVPTPKLKSEARISRHSQCLSAVASVDLLVPVYRILIAARGSVQSRRSYATP</sequence>